<reference evidence="3 4" key="1">
    <citation type="submission" date="2019-07" db="EMBL/GenBank/DDBJ databases">
        <authorList>
            <person name="Kim J."/>
        </authorList>
    </citation>
    <scope>NUCLEOTIDE SEQUENCE [LARGE SCALE GENOMIC DNA]</scope>
    <source>
        <strain evidence="3 4">G13</strain>
    </source>
</reference>
<comment type="caution">
    <text evidence="3">The sequence shown here is derived from an EMBL/GenBank/DDBJ whole genome shotgun (WGS) entry which is preliminary data.</text>
</comment>
<dbReference type="PANTHER" id="PTHR30469:SF15">
    <property type="entry name" value="HLYD FAMILY OF SECRETION PROTEINS"/>
    <property type="match status" value="1"/>
</dbReference>
<dbReference type="Gene3D" id="1.10.287.470">
    <property type="entry name" value="Helix hairpin bin"/>
    <property type="match status" value="1"/>
</dbReference>
<dbReference type="EMBL" id="VNJJ01000001">
    <property type="protein sequence ID" value="TVY04299.1"/>
    <property type="molecule type" value="Genomic_DNA"/>
</dbReference>
<dbReference type="Gene3D" id="2.40.420.20">
    <property type="match status" value="1"/>
</dbReference>
<sequence length="370" mass="40822">MGNMVSRKQRISGIALAVFLLLLAGLTLFSQTIQTALLPKVTTEKPAKKTLAHRIEGSGSITPRRQTEVKSDNGWKVAKVHVRNEEQVKKDQVLVTFDGTEAQQQLLDAEDDLKKRNLNREVLQEQFVDAQRSGDEVAIRKAIRDLELEQLDRDIAMRRIENLRKDLARKRTLTAPVDGKVTDLQAEESMSVPQGQPVLILVETGEGFQFNFTVNQDTAALIRKGEKVTVNVEGDKPLQAEGTVAEIKSASQGSEPDGSAQTQKSIVVFLSAGGLQGGESASVSWEKPFEEKGLVIQKKWLKKDGNGSYVFIVREKRSSLGNTYTVQKAYVVTGKGNDEEIVVLGGVFPEEDIVTESSEPLQQGNRVRLN</sequence>
<dbReference type="SUPFAM" id="SSF111369">
    <property type="entry name" value="HlyD-like secretion proteins"/>
    <property type="match status" value="1"/>
</dbReference>
<dbReference type="GO" id="GO:0015562">
    <property type="term" value="F:efflux transmembrane transporter activity"/>
    <property type="evidence" value="ECO:0007669"/>
    <property type="project" value="TreeGrafter"/>
</dbReference>
<gene>
    <name evidence="3" type="ORF">FPZ45_01515</name>
</gene>
<proteinExistence type="inferred from homology"/>
<keyword evidence="2" id="KW-0175">Coiled coil</keyword>
<dbReference type="Gene3D" id="2.40.50.100">
    <property type="match status" value="1"/>
</dbReference>
<comment type="similarity">
    <text evidence="1">Belongs to the membrane fusion protein (MFP) (TC 8.A.1) family.</text>
</comment>
<keyword evidence="4" id="KW-1185">Reference proteome</keyword>
<dbReference type="PANTHER" id="PTHR30469">
    <property type="entry name" value="MULTIDRUG RESISTANCE PROTEIN MDTA"/>
    <property type="match status" value="1"/>
</dbReference>
<evidence type="ECO:0000313" key="4">
    <source>
        <dbReference type="Proteomes" id="UP000316330"/>
    </source>
</evidence>
<dbReference type="Proteomes" id="UP000316330">
    <property type="component" value="Unassembled WGS sequence"/>
</dbReference>
<protein>
    <submittedName>
        <fullName evidence="3">Efflux RND transporter periplasmic adaptor subunit</fullName>
    </submittedName>
</protein>
<dbReference type="Gene3D" id="2.40.30.170">
    <property type="match status" value="1"/>
</dbReference>
<evidence type="ECO:0000256" key="2">
    <source>
        <dbReference type="SAM" id="Coils"/>
    </source>
</evidence>
<dbReference type="AlphaFoldDB" id="A0A559JWP1"/>
<organism evidence="3 4">
    <name type="scientific">Cohnella terricola</name>
    <dbReference type="NCBI Taxonomy" id="1289167"/>
    <lineage>
        <taxon>Bacteria</taxon>
        <taxon>Bacillati</taxon>
        <taxon>Bacillota</taxon>
        <taxon>Bacilli</taxon>
        <taxon>Bacillales</taxon>
        <taxon>Paenibacillaceae</taxon>
        <taxon>Cohnella</taxon>
    </lineage>
</organism>
<dbReference type="NCBIfam" id="TIGR01730">
    <property type="entry name" value="RND_mfp"/>
    <property type="match status" value="1"/>
</dbReference>
<evidence type="ECO:0000256" key="1">
    <source>
        <dbReference type="ARBA" id="ARBA00009477"/>
    </source>
</evidence>
<dbReference type="OrthoDB" id="2549748at2"/>
<evidence type="ECO:0000313" key="3">
    <source>
        <dbReference type="EMBL" id="TVY04299.1"/>
    </source>
</evidence>
<name>A0A559JWP1_9BACL</name>
<dbReference type="GO" id="GO:1990281">
    <property type="term" value="C:efflux pump complex"/>
    <property type="evidence" value="ECO:0007669"/>
    <property type="project" value="TreeGrafter"/>
</dbReference>
<feature type="coiled-coil region" evidence="2">
    <location>
        <begin position="106"/>
        <end position="166"/>
    </location>
</feature>
<accession>A0A559JWP1</accession>
<dbReference type="InterPro" id="IPR006143">
    <property type="entry name" value="RND_pump_MFP"/>
</dbReference>